<gene>
    <name evidence="1" type="ORF">TM49_01620</name>
</gene>
<dbReference type="Proteomes" id="UP000032611">
    <property type="component" value="Chromosome"/>
</dbReference>
<dbReference type="HOGENOM" id="CLU_129855_0_0_5"/>
<dbReference type="STRING" id="1486262.TM49_01620"/>
<accession>A0A0D5LMY5</accession>
<organism evidence="1 2">
    <name type="scientific">Martelella endophytica</name>
    <dbReference type="NCBI Taxonomy" id="1486262"/>
    <lineage>
        <taxon>Bacteria</taxon>
        <taxon>Pseudomonadati</taxon>
        <taxon>Pseudomonadota</taxon>
        <taxon>Alphaproteobacteria</taxon>
        <taxon>Hyphomicrobiales</taxon>
        <taxon>Aurantimonadaceae</taxon>
        <taxon>Martelella</taxon>
    </lineage>
</organism>
<sequence>MLVALGWGNQRIASTLQITLPTLHKYYFYELAEREAARDMLEARRLEIAWDMAEGGNVGALREFGKLLDRNDRMEAERLFENSPDAAVEKPERIGKKKMDDLRALDADADLMAELEREASHNAHH</sequence>
<protein>
    <recommendedName>
        <fullName evidence="3">Resolvase HTH domain-containing protein</fullName>
    </recommendedName>
</protein>
<evidence type="ECO:0000313" key="1">
    <source>
        <dbReference type="EMBL" id="AJY44673.1"/>
    </source>
</evidence>
<dbReference type="EMBL" id="CP010803">
    <property type="protein sequence ID" value="AJY44673.1"/>
    <property type="molecule type" value="Genomic_DNA"/>
</dbReference>
<dbReference type="PATRIC" id="fig|1486262.3.peg.333"/>
<name>A0A0D5LMY5_MAREN</name>
<dbReference type="KEGG" id="mey:TM49_01620"/>
<proteinExistence type="predicted"/>
<evidence type="ECO:0000313" key="2">
    <source>
        <dbReference type="Proteomes" id="UP000032611"/>
    </source>
</evidence>
<evidence type="ECO:0008006" key="3">
    <source>
        <dbReference type="Google" id="ProtNLM"/>
    </source>
</evidence>
<reference evidence="1 2" key="1">
    <citation type="journal article" date="2015" name="Genome Announc.">
        <title>Complete genome sequence of Martelella endophytica YC6887, which has antifungal activity associated with a halophyte.</title>
        <authorList>
            <person name="Khan A."/>
            <person name="Khan H."/>
            <person name="Chung E.J."/>
            <person name="Hossain M.T."/>
            <person name="Chung Y.R."/>
        </authorList>
    </citation>
    <scope>NUCLEOTIDE SEQUENCE [LARGE SCALE GENOMIC DNA]</scope>
    <source>
        <strain evidence="1">YC6887</strain>
    </source>
</reference>
<keyword evidence="2" id="KW-1185">Reference proteome</keyword>
<dbReference type="AlphaFoldDB" id="A0A0D5LMY5"/>